<accession>A0A0W0CDM0</accession>
<organism evidence="1 2">
    <name type="scientific">Candida glabrata</name>
    <name type="common">Yeast</name>
    <name type="synonym">Torulopsis glabrata</name>
    <dbReference type="NCBI Taxonomy" id="5478"/>
    <lineage>
        <taxon>Eukaryota</taxon>
        <taxon>Fungi</taxon>
        <taxon>Dikarya</taxon>
        <taxon>Ascomycota</taxon>
        <taxon>Saccharomycotina</taxon>
        <taxon>Saccharomycetes</taxon>
        <taxon>Saccharomycetales</taxon>
        <taxon>Saccharomycetaceae</taxon>
        <taxon>Nakaseomyces</taxon>
    </lineage>
</organism>
<dbReference type="VEuPathDB" id="FungiDB:CAGL0D04840g"/>
<dbReference type="VEuPathDB" id="FungiDB:B1J91_D04840g"/>
<comment type="caution">
    <text evidence="1">The sequence shown here is derived from an EMBL/GenBank/DDBJ whole genome shotgun (WGS) entry which is preliminary data.</text>
</comment>
<evidence type="ECO:0000313" key="1">
    <source>
        <dbReference type="EMBL" id="KTB11840.1"/>
    </source>
</evidence>
<dbReference type="Proteomes" id="UP000054886">
    <property type="component" value="Unassembled WGS sequence"/>
</dbReference>
<reference evidence="1 2" key="1">
    <citation type="submission" date="2015-10" db="EMBL/GenBank/DDBJ databases">
        <title>Draft genomes sequences of Candida glabrata isolates 1A, 1B, 2A, 2B, 3A and 3B.</title>
        <authorList>
            <person name="Haavelsrud O.E."/>
            <person name="Gaustad P."/>
        </authorList>
    </citation>
    <scope>NUCLEOTIDE SEQUENCE [LARGE SCALE GENOMIC DNA]</scope>
    <source>
        <strain evidence="1">910700640</strain>
    </source>
</reference>
<protein>
    <submittedName>
        <fullName evidence="1">Uncharacterized protein</fullName>
    </submittedName>
</protein>
<sequence>MIVAFHLRSCREFAVFECIYRELQRVCGVEYMSVQRSVWSPFSRHDHATLQAVLPGENEVLSEVIPRISGVDVTGGPQDADLHSIARDLAAGETPKGTLFRFTDHIQYMRMKETLETGYYRKHYIAPLLKSHLKSHLKSNPSTTVPIVTQLATHPSDIPPQMAKYIRGMDVTTEMTKKDRDTLDSLLYGGIDGFLK</sequence>
<gene>
    <name evidence="1" type="ORF">AO440_000816</name>
</gene>
<dbReference type="VEuPathDB" id="FungiDB:GWK60_D05027"/>
<evidence type="ECO:0000313" key="2">
    <source>
        <dbReference type="Proteomes" id="UP000054886"/>
    </source>
</evidence>
<proteinExistence type="predicted"/>
<dbReference type="AlphaFoldDB" id="A0A0W0CDM0"/>
<dbReference type="EMBL" id="LLZZ01000027">
    <property type="protein sequence ID" value="KTB11840.1"/>
    <property type="molecule type" value="Genomic_DNA"/>
</dbReference>
<dbReference type="VEuPathDB" id="FungiDB:GVI51_D04807"/>
<name>A0A0W0CDM0_CANGB</name>